<dbReference type="KEGG" id="dmm:dnm_095240"/>
<organism evidence="2 3">
    <name type="scientific">Desulfonema magnum</name>
    <dbReference type="NCBI Taxonomy" id="45655"/>
    <lineage>
        <taxon>Bacteria</taxon>
        <taxon>Pseudomonadati</taxon>
        <taxon>Thermodesulfobacteriota</taxon>
        <taxon>Desulfobacteria</taxon>
        <taxon>Desulfobacterales</taxon>
        <taxon>Desulfococcaceae</taxon>
        <taxon>Desulfonema</taxon>
    </lineage>
</organism>
<evidence type="ECO:0000259" key="1">
    <source>
        <dbReference type="Pfam" id="PF07238"/>
    </source>
</evidence>
<sequence>MAEKRKLKRRHLIYYLDVFERKTGQFVGKLVDITTDGVMLTTEFPIKSGVILQLIMLLPEEIRDHKQITFDARTQWVEKSIKPDFYDIGFELLSISHKDIEIIESLIFDFSFKD</sequence>
<proteinExistence type="predicted"/>
<name>A0A975BY14_9BACT</name>
<dbReference type="RefSeq" id="WP_207680373.1">
    <property type="nucleotide sequence ID" value="NZ_CP061800.1"/>
</dbReference>
<dbReference type="Pfam" id="PF07238">
    <property type="entry name" value="PilZ"/>
    <property type="match status" value="1"/>
</dbReference>
<feature type="domain" description="PilZ" evidence="1">
    <location>
        <begin position="19"/>
        <end position="108"/>
    </location>
</feature>
<dbReference type="Gene3D" id="2.40.10.220">
    <property type="entry name" value="predicted glycosyltransferase like domains"/>
    <property type="match status" value="1"/>
</dbReference>
<protein>
    <submittedName>
        <fullName evidence="2">PilZ domain-containing protein</fullName>
    </submittedName>
</protein>
<evidence type="ECO:0000313" key="3">
    <source>
        <dbReference type="Proteomes" id="UP000663722"/>
    </source>
</evidence>
<accession>A0A975BY14</accession>
<evidence type="ECO:0000313" key="2">
    <source>
        <dbReference type="EMBL" id="QTA93423.1"/>
    </source>
</evidence>
<keyword evidence="3" id="KW-1185">Reference proteome</keyword>
<dbReference type="AlphaFoldDB" id="A0A975BY14"/>
<dbReference type="InterPro" id="IPR009875">
    <property type="entry name" value="PilZ_domain"/>
</dbReference>
<dbReference type="EMBL" id="CP061800">
    <property type="protein sequence ID" value="QTA93423.1"/>
    <property type="molecule type" value="Genomic_DNA"/>
</dbReference>
<dbReference type="GO" id="GO:0035438">
    <property type="term" value="F:cyclic-di-GMP binding"/>
    <property type="evidence" value="ECO:0007669"/>
    <property type="project" value="InterPro"/>
</dbReference>
<dbReference type="Proteomes" id="UP000663722">
    <property type="component" value="Chromosome"/>
</dbReference>
<reference evidence="2" key="1">
    <citation type="journal article" date="2021" name="Microb. Physiol.">
        <title>Proteogenomic Insights into the Physiology of Marine, Sulfate-Reducing, Filamentous Desulfonema limicola and Desulfonema magnum.</title>
        <authorList>
            <person name="Schnaars V."/>
            <person name="Wohlbrand L."/>
            <person name="Scheve S."/>
            <person name="Hinrichs C."/>
            <person name="Reinhardt R."/>
            <person name="Rabus R."/>
        </authorList>
    </citation>
    <scope>NUCLEOTIDE SEQUENCE</scope>
    <source>
        <strain evidence="2">4be13</strain>
    </source>
</reference>
<gene>
    <name evidence="2" type="ORF">dnm_095240</name>
</gene>